<dbReference type="GO" id="GO:0008483">
    <property type="term" value="F:transaminase activity"/>
    <property type="evidence" value="ECO:0007669"/>
    <property type="project" value="UniProtKB-KW"/>
</dbReference>
<dbReference type="EMBL" id="CP073355">
    <property type="protein sequence ID" value="URA09656.1"/>
    <property type="molecule type" value="Genomic_DNA"/>
</dbReference>
<dbReference type="Gene3D" id="3.20.10.10">
    <property type="entry name" value="D-amino Acid Aminotransferase, subunit A, domain 2"/>
    <property type="match status" value="1"/>
</dbReference>
<dbReference type="InterPro" id="IPR043131">
    <property type="entry name" value="BCAT-like_N"/>
</dbReference>
<proteinExistence type="predicted"/>
<evidence type="ECO:0000313" key="2">
    <source>
        <dbReference type="Proteomes" id="UP001056539"/>
    </source>
</evidence>
<dbReference type="Pfam" id="PF01063">
    <property type="entry name" value="Aminotran_4"/>
    <property type="match status" value="1"/>
</dbReference>
<reference evidence="1" key="1">
    <citation type="submission" date="2021-04" db="EMBL/GenBank/DDBJ databases">
        <authorList>
            <person name="Postec A."/>
        </authorList>
    </citation>
    <scope>NUCLEOTIDE SEQUENCE</scope>
    <source>
        <strain evidence="1">F1F22</strain>
    </source>
</reference>
<dbReference type="SUPFAM" id="SSF56752">
    <property type="entry name" value="D-aminoacid aminotransferase-like PLP-dependent enzymes"/>
    <property type="match status" value="1"/>
</dbReference>
<dbReference type="AlphaFoldDB" id="A0AAX3BC01"/>
<keyword evidence="1" id="KW-0808">Transferase</keyword>
<protein>
    <submittedName>
        <fullName evidence="1">Aminotransferase class IV</fullName>
    </submittedName>
</protein>
<dbReference type="InterPro" id="IPR036038">
    <property type="entry name" value="Aminotransferase-like"/>
</dbReference>
<dbReference type="RefSeq" id="WP_271434793.1">
    <property type="nucleotide sequence ID" value="NZ_CP073355.1"/>
</dbReference>
<evidence type="ECO:0000313" key="1">
    <source>
        <dbReference type="EMBL" id="URA09656.1"/>
    </source>
</evidence>
<reference evidence="1" key="2">
    <citation type="submission" date="2022-06" db="EMBL/GenBank/DDBJ databases">
        <title>Thermospira aquatica gen. nov., sp. nov.</title>
        <authorList>
            <person name="Ben Ali Gam Z."/>
            <person name="Labat M."/>
        </authorList>
    </citation>
    <scope>NUCLEOTIDE SEQUENCE</scope>
    <source>
        <strain evidence="1">F1F22</strain>
    </source>
</reference>
<keyword evidence="1" id="KW-0032">Aminotransferase</keyword>
<sequence>MYPFFETICLEKDGFHLLAYHQKRLNDVFLKFYPGEKPWELKKLLQPVPKVQTKTKCRFVYGKDGYQIFYEPYTLRRIEKVRILEKDISYPYKFTDRAEFEKYASLCKDGEMVVFSREGHITDSLVSNVVFFDGKHWITPTTYLLNGVKRQFYLEKHRILEKEITIQDMKSYTHIGFINAMIDLEELVLPITAVEVIHGLEEF</sequence>
<dbReference type="InterPro" id="IPR001544">
    <property type="entry name" value="Aminotrans_IV"/>
</dbReference>
<accession>A0AAX3BC01</accession>
<dbReference type="Proteomes" id="UP001056539">
    <property type="component" value="Chromosome"/>
</dbReference>
<dbReference type="Gene3D" id="3.30.470.10">
    <property type="match status" value="1"/>
</dbReference>
<organism evidence="1 2">
    <name type="scientific">Thermospira aquatica</name>
    <dbReference type="NCBI Taxonomy" id="2828656"/>
    <lineage>
        <taxon>Bacteria</taxon>
        <taxon>Pseudomonadati</taxon>
        <taxon>Spirochaetota</taxon>
        <taxon>Spirochaetia</taxon>
        <taxon>Brevinematales</taxon>
        <taxon>Thermospiraceae</taxon>
        <taxon>Thermospira</taxon>
    </lineage>
</organism>
<gene>
    <name evidence="1" type="ORF">KDW03_09210</name>
</gene>
<dbReference type="InterPro" id="IPR043132">
    <property type="entry name" value="BCAT-like_C"/>
</dbReference>
<dbReference type="KEGG" id="taqu:KDW03_09210"/>
<name>A0AAX3BC01_9SPIR</name>
<keyword evidence="2" id="KW-1185">Reference proteome</keyword>